<reference evidence="2 3" key="1">
    <citation type="journal article" date="2015" name="Genome Announc.">
        <title>Draft Genome of the Euendolithic (true boring) Cyanobacterium Mastigocoleus testarum strain BC008.</title>
        <authorList>
            <person name="Guida B.S."/>
            <person name="Garcia-Pichel F."/>
        </authorList>
    </citation>
    <scope>NUCLEOTIDE SEQUENCE [LARGE SCALE GENOMIC DNA]</scope>
    <source>
        <strain evidence="2 3">BC008</strain>
    </source>
</reference>
<proteinExistence type="predicted"/>
<keyword evidence="3" id="KW-1185">Reference proteome</keyword>
<dbReference type="AlphaFoldDB" id="A0A0V7ZC60"/>
<dbReference type="Proteomes" id="UP000053372">
    <property type="component" value="Unassembled WGS sequence"/>
</dbReference>
<dbReference type="InterPro" id="IPR022060">
    <property type="entry name" value="DUF3616"/>
</dbReference>
<evidence type="ECO:0000259" key="1">
    <source>
        <dbReference type="Pfam" id="PF12275"/>
    </source>
</evidence>
<protein>
    <recommendedName>
        <fullName evidence="1">DUF3616 domain-containing protein</fullName>
    </recommendedName>
</protein>
<comment type="caution">
    <text evidence="2">The sequence shown here is derived from an EMBL/GenBank/DDBJ whole genome shotgun (WGS) entry which is preliminary data.</text>
</comment>
<organism evidence="2 3">
    <name type="scientific">Mastigocoleus testarum BC008</name>
    <dbReference type="NCBI Taxonomy" id="371196"/>
    <lineage>
        <taxon>Bacteria</taxon>
        <taxon>Bacillati</taxon>
        <taxon>Cyanobacteriota</taxon>
        <taxon>Cyanophyceae</taxon>
        <taxon>Nostocales</taxon>
        <taxon>Hapalosiphonaceae</taxon>
        <taxon>Mastigocoleus</taxon>
    </lineage>
</organism>
<feature type="domain" description="DUF3616" evidence="1">
    <location>
        <begin position="24"/>
        <end position="351"/>
    </location>
</feature>
<gene>
    <name evidence="2" type="ORF">BC008_07765</name>
</gene>
<dbReference type="OrthoDB" id="423529at2"/>
<dbReference type="RefSeq" id="WP_027847077.1">
    <property type="nucleotide sequence ID" value="NZ_LMTZ01000167.1"/>
</dbReference>
<sequence length="357" mass="40059">MPNSALIKQVLLVFGKDYPEHREDLSAVYLSPDNYLWLGSDETSTIERLSKVDAEKFADHKKFRVAEFIDLPAPEDEEIDIEGISYHDNYLWFVGSHSYKRKRVKPEKSDQKNLKRLAKIVTEPNRYVLGRIPLIDGELLSSSPNPDNPKLELTAAKLEITEQGNTLMEALAEDPHLGAFIKAAIPGKDNGFDIEGIAVVQNRIFLGLRGPVLRGWAVMLEIELEESAPGLLKLKEIGCDRELYRKHFINLNGLGIRDLYLDGEDLLILAGPTMNLDGPICIYSLENVVNLKENTFTTPEIVMQIPHGNRDDHAEGITLFQDTCGETRLLVVYDSPSQTKRLVGKSSVIADVFKFGD</sequence>
<evidence type="ECO:0000313" key="3">
    <source>
        <dbReference type="Proteomes" id="UP000053372"/>
    </source>
</evidence>
<name>A0A0V7ZC60_9CYAN</name>
<accession>A0A0V7ZC60</accession>
<dbReference type="EMBL" id="LMTZ01000167">
    <property type="protein sequence ID" value="KST61932.1"/>
    <property type="molecule type" value="Genomic_DNA"/>
</dbReference>
<dbReference type="Pfam" id="PF12275">
    <property type="entry name" value="DUF3616"/>
    <property type="match status" value="1"/>
</dbReference>
<evidence type="ECO:0000313" key="2">
    <source>
        <dbReference type="EMBL" id="KST61932.1"/>
    </source>
</evidence>